<protein>
    <submittedName>
        <fullName evidence="4">Alpha/beta fold hydrolase</fullName>
    </submittedName>
</protein>
<gene>
    <name evidence="4" type="ORF">GIY23_19955</name>
</gene>
<accession>A0A5Q3QC66</accession>
<feature type="transmembrane region" description="Helical" evidence="2">
    <location>
        <begin position="6"/>
        <end position="28"/>
    </location>
</feature>
<dbReference type="Gene3D" id="3.40.50.1820">
    <property type="entry name" value="alpha/beta hydrolase"/>
    <property type="match status" value="1"/>
</dbReference>
<feature type="domain" description="AB hydrolase-1" evidence="3">
    <location>
        <begin position="86"/>
        <end position="339"/>
    </location>
</feature>
<feature type="region of interest" description="Disordered" evidence="1">
    <location>
        <begin position="34"/>
        <end position="61"/>
    </location>
</feature>
<dbReference type="RefSeq" id="WP_154078055.1">
    <property type="nucleotide sequence ID" value="NZ_CP045929.1"/>
</dbReference>
<name>A0A5Q3QC66_9PSEU</name>
<dbReference type="Proteomes" id="UP000371041">
    <property type="component" value="Chromosome"/>
</dbReference>
<organism evidence="4 5">
    <name type="scientific">Allosaccharopolyspora coralli</name>
    <dbReference type="NCBI Taxonomy" id="2665642"/>
    <lineage>
        <taxon>Bacteria</taxon>
        <taxon>Bacillati</taxon>
        <taxon>Actinomycetota</taxon>
        <taxon>Actinomycetes</taxon>
        <taxon>Pseudonocardiales</taxon>
        <taxon>Pseudonocardiaceae</taxon>
        <taxon>Allosaccharopolyspora</taxon>
    </lineage>
</organism>
<dbReference type="PANTHER" id="PTHR43689">
    <property type="entry name" value="HYDROLASE"/>
    <property type="match status" value="1"/>
</dbReference>
<evidence type="ECO:0000256" key="1">
    <source>
        <dbReference type="SAM" id="MobiDB-lite"/>
    </source>
</evidence>
<dbReference type="AlphaFoldDB" id="A0A5Q3QC66"/>
<dbReference type="PANTHER" id="PTHR43689:SF8">
    <property type="entry name" value="ALPHA_BETA-HYDROLASES SUPERFAMILY PROTEIN"/>
    <property type="match status" value="1"/>
</dbReference>
<evidence type="ECO:0000313" key="5">
    <source>
        <dbReference type="Proteomes" id="UP000371041"/>
    </source>
</evidence>
<sequence>MKPLWQAAAWGGGVVGAAVTGAVVGVAARSSRVAAQRREGAEDDPYAGESLGELPPDRQSTVAADDGVPLAVQEVKPADGGEAELTVVLVHGFSLDMRCWHFQRRDLPELADPRVRVVLYDQRSHGKSGRSARKRSTIEQLGKDLDAVIRSTAGRGPLMLVGHSMGGMTIMALAEQKPEVFQDRVRSIALIGTSAGAIGASGLPKPWLSKYNPVTRGLGVAAGLQPALIELARKSGRHLTWSLVRALAFGDRHVSPSLVDLMGDMIDGTSVSAVTDFLDTIGSHDRKAALAGLRHCDVLVLSGDSDKLTPFSHAEVIAEELPDAKLVRASEAGHMVMLEQHELVTSHLAELARRATGKRGVAKWLRGRSRSRT</sequence>
<evidence type="ECO:0000313" key="4">
    <source>
        <dbReference type="EMBL" id="QGK71480.1"/>
    </source>
</evidence>
<dbReference type="GO" id="GO:0016787">
    <property type="term" value="F:hydrolase activity"/>
    <property type="evidence" value="ECO:0007669"/>
    <property type="project" value="UniProtKB-KW"/>
</dbReference>
<dbReference type="InterPro" id="IPR029058">
    <property type="entry name" value="AB_hydrolase_fold"/>
</dbReference>
<proteinExistence type="predicted"/>
<reference evidence="5" key="1">
    <citation type="submission" date="2019-11" db="EMBL/GenBank/DDBJ databases">
        <title>The complete genome sequence of Saccharopolyspora sp. E2A.</title>
        <authorList>
            <person name="Zhang G."/>
        </authorList>
    </citation>
    <scope>NUCLEOTIDE SEQUENCE [LARGE SCALE GENOMIC DNA]</scope>
    <source>
        <strain evidence="5">E2A</strain>
    </source>
</reference>
<dbReference type="KEGG" id="sace:GIY23_19955"/>
<keyword evidence="2" id="KW-1133">Transmembrane helix</keyword>
<dbReference type="EMBL" id="CP045929">
    <property type="protein sequence ID" value="QGK71480.1"/>
    <property type="molecule type" value="Genomic_DNA"/>
</dbReference>
<keyword evidence="2" id="KW-0472">Membrane</keyword>
<keyword evidence="4" id="KW-0378">Hydrolase</keyword>
<evidence type="ECO:0000256" key="2">
    <source>
        <dbReference type="SAM" id="Phobius"/>
    </source>
</evidence>
<dbReference type="Pfam" id="PF00561">
    <property type="entry name" value="Abhydrolase_1"/>
    <property type="match status" value="1"/>
</dbReference>
<dbReference type="InterPro" id="IPR000073">
    <property type="entry name" value="AB_hydrolase_1"/>
</dbReference>
<dbReference type="SUPFAM" id="SSF53474">
    <property type="entry name" value="alpha/beta-Hydrolases"/>
    <property type="match status" value="1"/>
</dbReference>
<keyword evidence="5" id="KW-1185">Reference proteome</keyword>
<keyword evidence="2" id="KW-0812">Transmembrane</keyword>
<evidence type="ECO:0000259" key="3">
    <source>
        <dbReference type="Pfam" id="PF00561"/>
    </source>
</evidence>